<evidence type="ECO:0000256" key="3">
    <source>
        <dbReference type="ARBA" id="ARBA00023163"/>
    </source>
</evidence>
<accession>H2ES88</accession>
<dbReference type="AlphaFoldDB" id="H2ES88"/>
<dbReference type="RefSeq" id="WP_014343669.1">
    <property type="nucleotide sequence ID" value="NC_016851.1"/>
</dbReference>
<evidence type="ECO:0000313" key="5">
    <source>
        <dbReference type="EMBL" id="AEY78255.1"/>
    </source>
</evidence>
<organism evidence="5">
    <name type="scientific">Aliivibrio fischeri</name>
    <name type="common">Vibrio fischeri</name>
    <dbReference type="NCBI Taxonomy" id="668"/>
    <lineage>
        <taxon>Bacteria</taxon>
        <taxon>Pseudomonadati</taxon>
        <taxon>Pseudomonadota</taxon>
        <taxon>Gammaproteobacteria</taxon>
        <taxon>Vibrionales</taxon>
        <taxon>Vibrionaceae</taxon>
        <taxon>Aliivibrio</taxon>
    </lineage>
</organism>
<proteinExistence type="predicted"/>
<sequence length="288" mass="32827">MQHDVGSNSDVYISCYSLNIKESGLSGAHYTISDIRKSIETVKVTSSYRHLHIEMKNSLCVCFSTLDITWVNGLEHGELLAGQFTVFDSECPISYKVTRVGSLCFVFIPKYFYEGVLQKQMVRCGMFEFVYVDAIRFILTRVNSKEDGEQLLISELLALGYLLSVLERKEEAVGKKVAFEDKVHEVIKDNMLNPSLYLDDIALILGCSKRKIQHCLSLQGVSFTKLVTKYRIEYLAEQLIRKKHSRIDVLCYESGFNSPGYASNSFKVIMGMSPKEYRCRYLAKSSVF</sequence>
<evidence type="ECO:0000259" key="4">
    <source>
        <dbReference type="PROSITE" id="PS01124"/>
    </source>
</evidence>
<feature type="domain" description="HTH araC/xylS-type" evidence="4">
    <location>
        <begin position="181"/>
        <end position="280"/>
    </location>
</feature>
<dbReference type="EMBL" id="JQ031552">
    <property type="protein sequence ID" value="AEY78255.1"/>
    <property type="molecule type" value="Genomic_DNA"/>
</dbReference>
<dbReference type="Gene3D" id="1.10.10.60">
    <property type="entry name" value="Homeodomain-like"/>
    <property type="match status" value="1"/>
</dbReference>
<dbReference type="InterPro" id="IPR009057">
    <property type="entry name" value="Homeodomain-like_sf"/>
</dbReference>
<keyword evidence="3" id="KW-0804">Transcription</keyword>
<keyword evidence="2" id="KW-0238">DNA-binding</keyword>
<dbReference type="InterPro" id="IPR018060">
    <property type="entry name" value="HTH_AraC"/>
</dbReference>
<dbReference type="PROSITE" id="PS01124">
    <property type="entry name" value="HTH_ARAC_FAMILY_2"/>
    <property type="match status" value="1"/>
</dbReference>
<dbReference type="PANTHER" id="PTHR43280">
    <property type="entry name" value="ARAC-FAMILY TRANSCRIPTIONAL REGULATOR"/>
    <property type="match status" value="1"/>
</dbReference>
<keyword evidence="1" id="KW-0805">Transcription regulation</keyword>
<dbReference type="SMART" id="SM00342">
    <property type="entry name" value="HTH_ARAC"/>
    <property type="match status" value="1"/>
</dbReference>
<geneLocation type="plasmid" evidence="5">
    <name>pKB1A97-67</name>
</geneLocation>
<dbReference type="GO" id="GO:0003700">
    <property type="term" value="F:DNA-binding transcription factor activity"/>
    <property type="evidence" value="ECO:0007669"/>
    <property type="project" value="InterPro"/>
</dbReference>
<name>H2ES88_ALIFS</name>
<evidence type="ECO:0000256" key="2">
    <source>
        <dbReference type="ARBA" id="ARBA00023125"/>
    </source>
</evidence>
<keyword evidence="5" id="KW-0614">Plasmid</keyword>
<evidence type="ECO:0000256" key="1">
    <source>
        <dbReference type="ARBA" id="ARBA00023015"/>
    </source>
</evidence>
<dbReference type="PANTHER" id="PTHR43280:SF28">
    <property type="entry name" value="HTH-TYPE TRANSCRIPTIONAL ACTIVATOR RHAS"/>
    <property type="match status" value="1"/>
</dbReference>
<dbReference type="SUPFAM" id="SSF46689">
    <property type="entry name" value="Homeodomain-like"/>
    <property type="match status" value="1"/>
</dbReference>
<reference evidence="5" key="1">
    <citation type="submission" date="2011-11" db="EMBL/GenBank/DDBJ databases">
        <authorList>
            <person name="Summers A.O."/>
            <person name="Wireman J."/>
            <person name="Williams L.E."/>
        </authorList>
    </citation>
    <scope>NUCLEOTIDE SEQUENCE</scope>
    <source>
        <strain evidence="5">KB1A-97</strain>
        <plasmid evidence="5">pKB1A97-67</plasmid>
    </source>
</reference>
<dbReference type="GO" id="GO:0043565">
    <property type="term" value="F:sequence-specific DNA binding"/>
    <property type="evidence" value="ECO:0007669"/>
    <property type="project" value="InterPro"/>
</dbReference>
<protein>
    <recommendedName>
        <fullName evidence="4">HTH araC/xylS-type domain-containing protein</fullName>
    </recommendedName>
</protein>
<dbReference type="Pfam" id="PF12833">
    <property type="entry name" value="HTH_18"/>
    <property type="match status" value="1"/>
</dbReference>